<feature type="compositionally biased region" description="Polar residues" evidence="12">
    <location>
        <begin position="97"/>
        <end position="107"/>
    </location>
</feature>
<sequence length="840" mass="91544">MMKSWFRSVVRRALLMVWIMSSAAVVLPFTLVTSFQTPVRSGPSHSLVLTNGLRILRPPASPTFYSAGERHTGSDTGLWMGQNTDPERKSDEKIEATDSSSPNSPSTRVRLMSRIKNPFRNRIESSIDASSSSLTETDGETDDVSSITKPVAVVMEQQPKEEDDPMAYVASLKAQAERARLEAEKMDAMLTLQKIAKLEARLEKNPKPEEAADLKLQMDLLKNKLNPPVVRPTSSSSSTSNNDPSVESQESFKSLSSSKREKEGANLMETIPPPSAELLQEESKVFLSQPKVLRDMTALSLGFEDDSNVTAIVECIYYEDKKSKQTLVPTTISGVSKEKWADAKEGFELLPDPIRLMMAKSVGLEDSSNTTLVLEKLEAEGKLFNDDKGMEGFTVDQTMMNEIFNGNNIAMENYVESLLPKVTRKEGQTPTDEDVDRFFTEVLGKDTFNARAKPERVPGGFIIRGETRAQRSDDEGPSGDALVAALDARAAKVCPDVMERIQFYYIKDPTPQSQDIVEVEDFERPVILITGADLTPETNRFVKPSVNGLSLVAVAAFALGSFSFNDDFMARLNAMSEAGDTDISWLTQLAAPLFFSSLGIQLSHEIAHKVVALKDNFKIGLPTLIPSLNIGLTGSITPITTPPKNFKSLFDFALAGPMIGLLASVIFLYSGLELTVFMDPVAQAQLPRMPVELLQSSSLGAGMIQWLLGSGILLAPDPATATVSLHPFAIAGYAGIIINALALLPIGNTDGGRIASAFFGRTFARLLEGFVLFGLVIVGFFGLDQSSLLLTYALFATFYQRDPEIPCLNEVDDLGVERGIIAILTSMVVAISLIPMTGSS</sequence>
<evidence type="ECO:0000313" key="15">
    <source>
        <dbReference type="EMBL" id="CAD9819662.1"/>
    </source>
</evidence>
<feature type="transmembrane region" description="Helical" evidence="13">
    <location>
        <begin position="766"/>
        <end position="799"/>
    </location>
</feature>
<evidence type="ECO:0000256" key="2">
    <source>
        <dbReference type="ARBA" id="ARBA00004229"/>
    </source>
</evidence>
<dbReference type="AlphaFoldDB" id="A0A7S2UJA7"/>
<keyword evidence="11 13" id="KW-0472">Membrane</keyword>
<evidence type="ECO:0000256" key="13">
    <source>
        <dbReference type="SAM" id="Phobius"/>
    </source>
</evidence>
<feature type="compositionally biased region" description="Low complexity" evidence="12">
    <location>
        <begin position="226"/>
        <end position="257"/>
    </location>
</feature>
<dbReference type="Pfam" id="PF02163">
    <property type="entry name" value="Peptidase_M50"/>
    <property type="match status" value="1"/>
</dbReference>
<evidence type="ECO:0000256" key="10">
    <source>
        <dbReference type="ARBA" id="ARBA00022989"/>
    </source>
</evidence>
<dbReference type="InterPro" id="IPR044838">
    <property type="entry name" value="EGY1-like"/>
</dbReference>
<keyword evidence="9" id="KW-0809">Transit peptide</keyword>
<keyword evidence="6" id="KW-0645">Protease</keyword>
<feature type="transmembrane region" description="Helical" evidence="13">
    <location>
        <begin position="727"/>
        <end position="746"/>
    </location>
</feature>
<dbReference type="GO" id="GO:0008233">
    <property type="term" value="F:peptidase activity"/>
    <property type="evidence" value="ECO:0007669"/>
    <property type="project" value="UniProtKB-KW"/>
</dbReference>
<evidence type="ECO:0000256" key="5">
    <source>
        <dbReference type="ARBA" id="ARBA00022640"/>
    </source>
</evidence>
<gene>
    <name evidence="15" type="ORF">ASEP1449_LOCUS11495</name>
</gene>
<dbReference type="GO" id="GO:0016020">
    <property type="term" value="C:membrane"/>
    <property type="evidence" value="ECO:0007669"/>
    <property type="project" value="UniProtKB-SubCell"/>
</dbReference>
<comment type="subcellular location">
    <subcellularLocation>
        <location evidence="1">Membrane</location>
        <topology evidence="1">Multi-pass membrane protein</topology>
    </subcellularLocation>
    <subcellularLocation>
        <location evidence="2">Plastid</location>
        <location evidence="2">Chloroplast</location>
    </subcellularLocation>
</comment>
<dbReference type="GO" id="GO:0009507">
    <property type="term" value="C:chloroplast"/>
    <property type="evidence" value="ECO:0007669"/>
    <property type="project" value="UniProtKB-SubCell"/>
</dbReference>
<keyword evidence="8" id="KW-0378">Hydrolase</keyword>
<keyword evidence="7 13" id="KW-0812">Transmembrane</keyword>
<accession>A0A7S2UJA7</accession>
<evidence type="ECO:0000259" key="14">
    <source>
        <dbReference type="Pfam" id="PF02163"/>
    </source>
</evidence>
<dbReference type="InterPro" id="IPR008915">
    <property type="entry name" value="Peptidase_M50"/>
</dbReference>
<comment type="similarity">
    <text evidence="3">Belongs to the peptidase M50B family.</text>
</comment>
<feature type="transmembrane region" description="Helical" evidence="13">
    <location>
        <begin position="819"/>
        <end position="838"/>
    </location>
</feature>
<evidence type="ECO:0000256" key="8">
    <source>
        <dbReference type="ARBA" id="ARBA00022801"/>
    </source>
</evidence>
<dbReference type="PANTHER" id="PTHR31412:SF0">
    <property type="entry name" value="ZINC METALLOPROTEASE EGY1, CHLOROPLASTIC-RELATED"/>
    <property type="match status" value="1"/>
</dbReference>
<evidence type="ECO:0000256" key="7">
    <source>
        <dbReference type="ARBA" id="ARBA00022692"/>
    </source>
</evidence>
<evidence type="ECO:0000256" key="1">
    <source>
        <dbReference type="ARBA" id="ARBA00004141"/>
    </source>
</evidence>
<feature type="compositionally biased region" description="Basic and acidic residues" evidence="12">
    <location>
        <begin position="85"/>
        <end position="96"/>
    </location>
</feature>
<evidence type="ECO:0000256" key="9">
    <source>
        <dbReference type="ARBA" id="ARBA00022946"/>
    </source>
</evidence>
<feature type="region of interest" description="Disordered" evidence="12">
    <location>
        <begin position="64"/>
        <end position="109"/>
    </location>
</feature>
<evidence type="ECO:0000256" key="3">
    <source>
        <dbReference type="ARBA" id="ARBA00007931"/>
    </source>
</evidence>
<evidence type="ECO:0000256" key="12">
    <source>
        <dbReference type="SAM" id="MobiDB-lite"/>
    </source>
</evidence>
<organism evidence="15">
    <name type="scientific">Attheya septentrionalis</name>
    <dbReference type="NCBI Taxonomy" id="420275"/>
    <lineage>
        <taxon>Eukaryota</taxon>
        <taxon>Sar</taxon>
        <taxon>Stramenopiles</taxon>
        <taxon>Ochrophyta</taxon>
        <taxon>Bacillariophyta</taxon>
        <taxon>Coscinodiscophyceae</taxon>
        <taxon>Chaetocerotophycidae</taxon>
        <taxon>Chaetocerotales</taxon>
        <taxon>Attheyaceae</taxon>
        <taxon>Attheya</taxon>
    </lineage>
</organism>
<evidence type="ECO:0000256" key="11">
    <source>
        <dbReference type="ARBA" id="ARBA00023136"/>
    </source>
</evidence>
<feature type="transmembrane region" description="Helical" evidence="13">
    <location>
        <begin position="652"/>
        <end position="672"/>
    </location>
</feature>
<feature type="domain" description="Peptidase M50" evidence="14">
    <location>
        <begin position="602"/>
        <end position="768"/>
    </location>
</feature>
<evidence type="ECO:0000256" key="6">
    <source>
        <dbReference type="ARBA" id="ARBA00022670"/>
    </source>
</evidence>
<dbReference type="PANTHER" id="PTHR31412">
    <property type="entry name" value="ZINC METALLOPROTEASE EGY1"/>
    <property type="match status" value="1"/>
</dbReference>
<keyword evidence="4" id="KW-0150">Chloroplast</keyword>
<keyword evidence="5" id="KW-0934">Plastid</keyword>
<dbReference type="GO" id="GO:0006508">
    <property type="term" value="P:proteolysis"/>
    <property type="evidence" value="ECO:0007669"/>
    <property type="project" value="UniProtKB-KW"/>
</dbReference>
<dbReference type="CDD" id="cd06160">
    <property type="entry name" value="S2P-M50_like_2"/>
    <property type="match status" value="1"/>
</dbReference>
<evidence type="ECO:0000256" key="4">
    <source>
        <dbReference type="ARBA" id="ARBA00022528"/>
    </source>
</evidence>
<protein>
    <recommendedName>
        <fullName evidence="14">Peptidase M50 domain-containing protein</fullName>
    </recommendedName>
</protein>
<proteinExistence type="inferred from homology"/>
<reference evidence="15" key="1">
    <citation type="submission" date="2021-01" db="EMBL/GenBank/DDBJ databases">
        <authorList>
            <person name="Corre E."/>
            <person name="Pelletier E."/>
            <person name="Niang G."/>
            <person name="Scheremetjew M."/>
            <person name="Finn R."/>
            <person name="Kale V."/>
            <person name="Holt S."/>
            <person name="Cochrane G."/>
            <person name="Meng A."/>
            <person name="Brown T."/>
            <person name="Cohen L."/>
        </authorList>
    </citation>
    <scope>NUCLEOTIDE SEQUENCE</scope>
    <source>
        <strain evidence="15">CCMP2084</strain>
    </source>
</reference>
<feature type="region of interest" description="Disordered" evidence="12">
    <location>
        <begin position="225"/>
        <end position="264"/>
    </location>
</feature>
<feature type="transmembrane region" description="Helical" evidence="13">
    <location>
        <begin position="693"/>
        <end position="715"/>
    </location>
</feature>
<keyword evidence="10 13" id="KW-1133">Transmembrane helix</keyword>
<dbReference type="EMBL" id="HBHQ01017168">
    <property type="protein sequence ID" value="CAD9819662.1"/>
    <property type="molecule type" value="Transcribed_RNA"/>
</dbReference>
<name>A0A7S2UJA7_9STRA</name>
<feature type="region of interest" description="Disordered" evidence="12">
    <location>
        <begin position="122"/>
        <end position="145"/>
    </location>
</feature>